<name>A0ACA9RZC5_9GLOM</name>
<sequence length="120" mass="13137">CLIKEVADSLLYNVPPPISSLKVIGQLMENSDISKYVNLPFGGEMDGNVVMSEEMGNVSMSQYINDTERHDGQSLGNLGGATIENGNGFTVEDLNYIHFDEFVHSDTIAVTDGPQIIWNI</sequence>
<gene>
    <name evidence="1" type="ORF">RPERSI_LOCUS24615</name>
</gene>
<reference evidence="1" key="1">
    <citation type="submission" date="2021-06" db="EMBL/GenBank/DDBJ databases">
        <authorList>
            <person name="Kallberg Y."/>
            <person name="Tangrot J."/>
            <person name="Rosling A."/>
        </authorList>
    </citation>
    <scope>NUCLEOTIDE SEQUENCE</scope>
    <source>
        <strain evidence="1">MA461A</strain>
    </source>
</reference>
<protein>
    <submittedName>
        <fullName evidence="1">5344_t:CDS:1</fullName>
    </submittedName>
</protein>
<evidence type="ECO:0000313" key="1">
    <source>
        <dbReference type="EMBL" id="CAG8817157.1"/>
    </source>
</evidence>
<keyword evidence="2" id="KW-1185">Reference proteome</keyword>
<feature type="non-terminal residue" evidence="1">
    <location>
        <position position="1"/>
    </location>
</feature>
<proteinExistence type="predicted"/>
<feature type="non-terminal residue" evidence="1">
    <location>
        <position position="120"/>
    </location>
</feature>
<organism evidence="1 2">
    <name type="scientific">Racocetra persica</name>
    <dbReference type="NCBI Taxonomy" id="160502"/>
    <lineage>
        <taxon>Eukaryota</taxon>
        <taxon>Fungi</taxon>
        <taxon>Fungi incertae sedis</taxon>
        <taxon>Mucoromycota</taxon>
        <taxon>Glomeromycotina</taxon>
        <taxon>Glomeromycetes</taxon>
        <taxon>Diversisporales</taxon>
        <taxon>Gigasporaceae</taxon>
        <taxon>Racocetra</taxon>
    </lineage>
</organism>
<comment type="caution">
    <text evidence="1">The sequence shown here is derived from an EMBL/GenBank/DDBJ whole genome shotgun (WGS) entry which is preliminary data.</text>
</comment>
<accession>A0ACA9RZC5</accession>
<evidence type="ECO:0000313" key="2">
    <source>
        <dbReference type="Proteomes" id="UP000789920"/>
    </source>
</evidence>
<dbReference type="Proteomes" id="UP000789920">
    <property type="component" value="Unassembled WGS sequence"/>
</dbReference>
<dbReference type="EMBL" id="CAJVQC010079477">
    <property type="protein sequence ID" value="CAG8817157.1"/>
    <property type="molecule type" value="Genomic_DNA"/>
</dbReference>